<dbReference type="Proteomes" id="UP001165565">
    <property type="component" value="Unassembled WGS sequence"/>
</dbReference>
<reference evidence="1" key="1">
    <citation type="submission" date="2022-06" db="EMBL/GenBank/DDBJ databases">
        <title>Sphingomonas sp. nov. isolated from rhizosphere soil of tomato.</title>
        <authorList>
            <person name="Dong H."/>
            <person name="Gao R."/>
        </authorList>
    </citation>
    <scope>NUCLEOTIDE SEQUENCE</scope>
    <source>
        <strain evidence="1">MMSM24</strain>
    </source>
</reference>
<dbReference type="EMBL" id="JANFAV010000012">
    <property type="protein sequence ID" value="MCW6536312.1"/>
    <property type="molecule type" value="Genomic_DNA"/>
</dbReference>
<name>A0AA42CRN8_9SPHN</name>
<comment type="caution">
    <text evidence="1">The sequence shown here is derived from an EMBL/GenBank/DDBJ whole genome shotgun (WGS) entry which is preliminary data.</text>
</comment>
<evidence type="ECO:0000313" key="1">
    <source>
        <dbReference type="EMBL" id="MCW6536312.1"/>
    </source>
</evidence>
<evidence type="ECO:0000313" key="2">
    <source>
        <dbReference type="Proteomes" id="UP001165565"/>
    </source>
</evidence>
<dbReference type="RefSeq" id="WP_265269725.1">
    <property type="nucleotide sequence ID" value="NZ_JANFAV010000012.1"/>
</dbReference>
<sequence length="51" mass="5744">MTGISRSRLFELLRAGDIESVKLGTSRLILVASLRHFLERLRSTQETASRA</sequence>
<keyword evidence="2" id="KW-1185">Reference proteome</keyword>
<dbReference type="AlphaFoldDB" id="A0AA42CRN8"/>
<proteinExistence type="predicted"/>
<gene>
    <name evidence="1" type="ORF">NEE01_16150</name>
</gene>
<protein>
    <submittedName>
        <fullName evidence="1">Helix-turn-helix domain-containing protein</fullName>
    </submittedName>
</protein>
<organism evidence="1 2">
    <name type="scientific">Sphingomonas lycopersici</name>
    <dbReference type="NCBI Taxonomy" id="2951807"/>
    <lineage>
        <taxon>Bacteria</taxon>
        <taxon>Pseudomonadati</taxon>
        <taxon>Pseudomonadota</taxon>
        <taxon>Alphaproteobacteria</taxon>
        <taxon>Sphingomonadales</taxon>
        <taxon>Sphingomonadaceae</taxon>
        <taxon>Sphingomonas</taxon>
    </lineage>
</organism>
<accession>A0AA42CRN8</accession>